<comment type="caution">
    <text evidence="2">The sequence shown here is derived from an EMBL/GenBank/DDBJ whole genome shotgun (WGS) entry which is preliminary data.</text>
</comment>
<dbReference type="EMBL" id="JAINUG010000080">
    <property type="protein sequence ID" value="KAJ8399978.1"/>
    <property type="molecule type" value="Genomic_DNA"/>
</dbReference>
<dbReference type="InterPro" id="IPR036034">
    <property type="entry name" value="PDZ_sf"/>
</dbReference>
<feature type="domain" description="PDZ" evidence="1">
    <location>
        <begin position="15"/>
        <end position="97"/>
    </location>
</feature>
<dbReference type="PROSITE" id="PS50106">
    <property type="entry name" value="PDZ"/>
    <property type="match status" value="1"/>
</dbReference>
<accession>A0AAD7SCV7</accession>
<dbReference type="PANTHER" id="PTHR19964">
    <property type="entry name" value="MULTIPLE PDZ DOMAIN PROTEIN"/>
    <property type="match status" value="1"/>
</dbReference>
<sequence>MQHQDYNGASRHQSRNAEKGLGVKIIGGSRELTGEEYGVFIKRILPGGVAAQDGRLKSGDLLLDVNNISLGGVTNERAVEILRMASALNHMSLLIVRDDESRK</sequence>
<dbReference type="GO" id="GO:0031410">
    <property type="term" value="C:cytoplasmic vesicle"/>
    <property type="evidence" value="ECO:0007669"/>
    <property type="project" value="TreeGrafter"/>
</dbReference>
<evidence type="ECO:0000313" key="2">
    <source>
        <dbReference type="EMBL" id="KAJ8399978.1"/>
    </source>
</evidence>
<keyword evidence="3" id="KW-1185">Reference proteome</keyword>
<dbReference type="InterPro" id="IPR051342">
    <property type="entry name" value="PDZ_scaffold"/>
</dbReference>
<dbReference type="Gene3D" id="2.30.42.10">
    <property type="match status" value="1"/>
</dbReference>
<dbReference type="InterPro" id="IPR001478">
    <property type="entry name" value="PDZ"/>
</dbReference>
<dbReference type="Proteomes" id="UP001221898">
    <property type="component" value="Unassembled WGS sequence"/>
</dbReference>
<organism evidence="2 3">
    <name type="scientific">Aldrovandia affinis</name>
    <dbReference type="NCBI Taxonomy" id="143900"/>
    <lineage>
        <taxon>Eukaryota</taxon>
        <taxon>Metazoa</taxon>
        <taxon>Chordata</taxon>
        <taxon>Craniata</taxon>
        <taxon>Vertebrata</taxon>
        <taxon>Euteleostomi</taxon>
        <taxon>Actinopterygii</taxon>
        <taxon>Neopterygii</taxon>
        <taxon>Teleostei</taxon>
        <taxon>Notacanthiformes</taxon>
        <taxon>Halosauridae</taxon>
        <taxon>Aldrovandia</taxon>
    </lineage>
</organism>
<dbReference type="SMART" id="SM00228">
    <property type="entry name" value="PDZ"/>
    <property type="match status" value="1"/>
</dbReference>
<dbReference type="Pfam" id="PF00595">
    <property type="entry name" value="PDZ"/>
    <property type="match status" value="1"/>
</dbReference>
<dbReference type="GO" id="GO:0008286">
    <property type="term" value="P:insulin receptor signaling pathway"/>
    <property type="evidence" value="ECO:0007669"/>
    <property type="project" value="TreeGrafter"/>
</dbReference>
<dbReference type="GO" id="GO:0019905">
    <property type="term" value="F:syntaxin binding"/>
    <property type="evidence" value="ECO:0007669"/>
    <property type="project" value="TreeGrafter"/>
</dbReference>
<protein>
    <recommendedName>
        <fullName evidence="1">PDZ domain-containing protein</fullName>
    </recommendedName>
</protein>
<gene>
    <name evidence="2" type="ORF">AAFF_G00407080</name>
</gene>
<reference evidence="2" key="1">
    <citation type="journal article" date="2023" name="Science">
        <title>Genome structures resolve the early diversification of teleost fishes.</title>
        <authorList>
            <person name="Parey E."/>
            <person name="Louis A."/>
            <person name="Montfort J."/>
            <person name="Bouchez O."/>
            <person name="Roques C."/>
            <person name="Iampietro C."/>
            <person name="Lluch J."/>
            <person name="Castinel A."/>
            <person name="Donnadieu C."/>
            <person name="Desvignes T."/>
            <person name="Floi Bucao C."/>
            <person name="Jouanno E."/>
            <person name="Wen M."/>
            <person name="Mejri S."/>
            <person name="Dirks R."/>
            <person name="Jansen H."/>
            <person name="Henkel C."/>
            <person name="Chen W.J."/>
            <person name="Zahm M."/>
            <person name="Cabau C."/>
            <person name="Klopp C."/>
            <person name="Thompson A.W."/>
            <person name="Robinson-Rechavi M."/>
            <person name="Braasch I."/>
            <person name="Lecointre G."/>
            <person name="Bobe J."/>
            <person name="Postlethwait J.H."/>
            <person name="Berthelot C."/>
            <person name="Roest Crollius H."/>
            <person name="Guiguen Y."/>
        </authorList>
    </citation>
    <scope>NUCLEOTIDE SEQUENCE</scope>
    <source>
        <strain evidence="2">NC1722</strain>
    </source>
</reference>
<evidence type="ECO:0000259" key="1">
    <source>
        <dbReference type="PROSITE" id="PS50106"/>
    </source>
</evidence>
<dbReference type="CDD" id="cd06692">
    <property type="entry name" value="PDZ1_GgSTXBP4-like"/>
    <property type="match status" value="1"/>
</dbReference>
<name>A0AAD7SCV7_9TELE</name>
<dbReference type="PANTHER" id="PTHR19964:SF16">
    <property type="entry name" value="SYNTAXIN-BINDING PROTEIN 4"/>
    <property type="match status" value="1"/>
</dbReference>
<dbReference type="GO" id="GO:0061178">
    <property type="term" value="P:regulation of insulin secretion involved in cellular response to glucose stimulus"/>
    <property type="evidence" value="ECO:0007669"/>
    <property type="project" value="TreeGrafter"/>
</dbReference>
<dbReference type="AlphaFoldDB" id="A0AAD7SCV7"/>
<dbReference type="SUPFAM" id="SSF50156">
    <property type="entry name" value="PDZ domain-like"/>
    <property type="match status" value="1"/>
</dbReference>
<evidence type="ECO:0000313" key="3">
    <source>
        <dbReference type="Proteomes" id="UP001221898"/>
    </source>
</evidence>
<proteinExistence type="predicted"/>